<sequence>MQGLATCKPDSFLQLPFFYDGFIKYLFPSHRNPTAPLNIPSHPTASHHHSGIILSHYIIKILLHPILSHPITLIPSSRTVATHHPRLGAGNKVSCNLRLTPGLTSVAIIYNISQAKVSTAVTRTITAAYRRIFINLFSNAFMPLYL</sequence>
<evidence type="ECO:0000313" key="1">
    <source>
        <dbReference type="EMBL" id="MPD06858.1"/>
    </source>
</evidence>
<name>A0A5B7KN57_PORTR</name>
<protein>
    <submittedName>
        <fullName evidence="1">Uncharacterized protein</fullName>
    </submittedName>
</protein>
<gene>
    <name evidence="1" type="ORF">E2C01_102689</name>
</gene>
<comment type="caution">
    <text evidence="1">The sequence shown here is derived from an EMBL/GenBank/DDBJ whole genome shotgun (WGS) entry which is preliminary data.</text>
</comment>
<dbReference type="AlphaFoldDB" id="A0A5B7KN57"/>
<organism evidence="1 2">
    <name type="scientific">Portunus trituberculatus</name>
    <name type="common">Swimming crab</name>
    <name type="synonym">Neptunus trituberculatus</name>
    <dbReference type="NCBI Taxonomy" id="210409"/>
    <lineage>
        <taxon>Eukaryota</taxon>
        <taxon>Metazoa</taxon>
        <taxon>Ecdysozoa</taxon>
        <taxon>Arthropoda</taxon>
        <taxon>Crustacea</taxon>
        <taxon>Multicrustacea</taxon>
        <taxon>Malacostraca</taxon>
        <taxon>Eumalacostraca</taxon>
        <taxon>Eucarida</taxon>
        <taxon>Decapoda</taxon>
        <taxon>Pleocyemata</taxon>
        <taxon>Brachyura</taxon>
        <taxon>Eubrachyura</taxon>
        <taxon>Portunoidea</taxon>
        <taxon>Portunidae</taxon>
        <taxon>Portuninae</taxon>
        <taxon>Portunus</taxon>
    </lineage>
</organism>
<evidence type="ECO:0000313" key="2">
    <source>
        <dbReference type="Proteomes" id="UP000324222"/>
    </source>
</evidence>
<reference evidence="1 2" key="1">
    <citation type="submission" date="2019-05" db="EMBL/GenBank/DDBJ databases">
        <title>Another draft genome of Portunus trituberculatus and its Hox gene families provides insights of decapod evolution.</title>
        <authorList>
            <person name="Jeong J.-H."/>
            <person name="Song I."/>
            <person name="Kim S."/>
            <person name="Choi T."/>
            <person name="Kim D."/>
            <person name="Ryu S."/>
            <person name="Kim W."/>
        </authorList>
    </citation>
    <scope>NUCLEOTIDE SEQUENCE [LARGE SCALE GENOMIC DNA]</scope>
    <source>
        <tissue evidence="1">Muscle</tissue>
    </source>
</reference>
<keyword evidence="2" id="KW-1185">Reference proteome</keyword>
<dbReference type="Proteomes" id="UP000324222">
    <property type="component" value="Unassembled WGS sequence"/>
</dbReference>
<accession>A0A5B7KN57</accession>
<proteinExistence type="predicted"/>
<dbReference type="EMBL" id="VSRR010153354">
    <property type="protein sequence ID" value="MPD06858.1"/>
    <property type="molecule type" value="Genomic_DNA"/>
</dbReference>